<gene>
    <name evidence="8" type="ORF">KDA_38590</name>
</gene>
<dbReference type="GO" id="GO:0005886">
    <property type="term" value="C:plasma membrane"/>
    <property type="evidence" value="ECO:0007669"/>
    <property type="project" value="UniProtKB-SubCell"/>
</dbReference>
<evidence type="ECO:0008006" key="10">
    <source>
        <dbReference type="Google" id="ProtNLM"/>
    </source>
</evidence>
<evidence type="ECO:0000256" key="4">
    <source>
        <dbReference type="ARBA" id="ARBA00022989"/>
    </source>
</evidence>
<keyword evidence="3 7" id="KW-0812">Transmembrane</keyword>
<name>A0A402BAI5_9CHLR</name>
<dbReference type="PANTHER" id="PTHR30213">
    <property type="entry name" value="INNER MEMBRANE PROTEIN YHJD"/>
    <property type="match status" value="1"/>
</dbReference>
<evidence type="ECO:0000256" key="6">
    <source>
        <dbReference type="SAM" id="MobiDB-lite"/>
    </source>
</evidence>
<keyword evidence="5 7" id="KW-0472">Membrane</keyword>
<keyword evidence="4 7" id="KW-1133">Transmembrane helix</keyword>
<evidence type="ECO:0000256" key="3">
    <source>
        <dbReference type="ARBA" id="ARBA00022692"/>
    </source>
</evidence>
<feature type="compositionally biased region" description="Basic and acidic residues" evidence="6">
    <location>
        <begin position="351"/>
        <end position="390"/>
    </location>
</feature>
<evidence type="ECO:0000256" key="5">
    <source>
        <dbReference type="ARBA" id="ARBA00023136"/>
    </source>
</evidence>
<reference evidence="9" key="1">
    <citation type="submission" date="2018-12" db="EMBL/GenBank/DDBJ databases">
        <title>Tengunoibacter tsumagoiensis gen. nov., sp. nov., Dictyobacter kobayashii sp. nov., D. alpinus sp. nov., and D. joshuensis sp. nov. and description of Dictyobacteraceae fam. nov. within the order Ktedonobacterales isolated from Tengu-no-mugimeshi.</title>
        <authorList>
            <person name="Wang C.M."/>
            <person name="Zheng Y."/>
            <person name="Sakai Y."/>
            <person name="Toyoda A."/>
            <person name="Minakuchi Y."/>
            <person name="Abe K."/>
            <person name="Yokota A."/>
            <person name="Yabe S."/>
        </authorList>
    </citation>
    <scope>NUCLEOTIDE SEQUENCE [LARGE SCALE GENOMIC DNA]</scope>
    <source>
        <strain evidence="9">Uno16</strain>
    </source>
</reference>
<dbReference type="EMBL" id="BIFT01000001">
    <property type="protein sequence ID" value="GCE28375.1"/>
    <property type="molecule type" value="Genomic_DNA"/>
</dbReference>
<feature type="transmembrane region" description="Helical" evidence="7">
    <location>
        <begin position="273"/>
        <end position="294"/>
    </location>
</feature>
<evidence type="ECO:0000256" key="2">
    <source>
        <dbReference type="ARBA" id="ARBA00022475"/>
    </source>
</evidence>
<protein>
    <recommendedName>
        <fullName evidence="10">YihY/virulence factor BrkB family protein</fullName>
    </recommendedName>
</protein>
<feature type="transmembrane region" description="Helical" evidence="7">
    <location>
        <begin position="196"/>
        <end position="229"/>
    </location>
</feature>
<feature type="compositionally biased region" description="Basic and acidic residues" evidence="6">
    <location>
        <begin position="323"/>
        <end position="341"/>
    </location>
</feature>
<comment type="caution">
    <text evidence="8">The sequence shown here is derived from an EMBL/GenBank/DDBJ whole genome shotgun (WGS) entry which is preliminary data.</text>
</comment>
<feature type="transmembrane region" description="Helical" evidence="7">
    <location>
        <begin position="155"/>
        <end position="184"/>
    </location>
</feature>
<comment type="subcellular location">
    <subcellularLocation>
        <location evidence="1">Cell membrane</location>
        <topology evidence="1">Multi-pass membrane protein</topology>
    </subcellularLocation>
</comment>
<organism evidence="8 9">
    <name type="scientific">Dictyobacter alpinus</name>
    <dbReference type="NCBI Taxonomy" id="2014873"/>
    <lineage>
        <taxon>Bacteria</taxon>
        <taxon>Bacillati</taxon>
        <taxon>Chloroflexota</taxon>
        <taxon>Ktedonobacteria</taxon>
        <taxon>Ktedonobacterales</taxon>
        <taxon>Dictyobacteraceae</taxon>
        <taxon>Dictyobacter</taxon>
    </lineage>
</organism>
<proteinExistence type="predicted"/>
<dbReference type="PANTHER" id="PTHR30213:SF1">
    <property type="entry name" value="INNER MEMBRANE PROTEIN YHJD"/>
    <property type="match status" value="1"/>
</dbReference>
<dbReference type="AlphaFoldDB" id="A0A402BAI5"/>
<feature type="transmembrane region" description="Helical" evidence="7">
    <location>
        <begin position="241"/>
        <end position="261"/>
    </location>
</feature>
<evidence type="ECO:0000313" key="9">
    <source>
        <dbReference type="Proteomes" id="UP000287171"/>
    </source>
</evidence>
<keyword evidence="9" id="KW-1185">Reference proteome</keyword>
<dbReference type="OrthoDB" id="154625at2"/>
<dbReference type="Pfam" id="PF03631">
    <property type="entry name" value="Virul_fac_BrkB"/>
    <property type="match status" value="1"/>
</dbReference>
<dbReference type="RefSeq" id="WP_126628599.1">
    <property type="nucleotide sequence ID" value="NZ_BIFT01000001.1"/>
</dbReference>
<evidence type="ECO:0000313" key="8">
    <source>
        <dbReference type="EMBL" id="GCE28375.1"/>
    </source>
</evidence>
<keyword evidence="2" id="KW-1003">Cell membrane</keyword>
<feature type="transmembrane region" description="Helical" evidence="7">
    <location>
        <begin position="49"/>
        <end position="75"/>
    </location>
</feature>
<sequence length="419" mass="45629">MASETHTENESLKDKATEIISEAPKKTKTLQLFFKKFGFDWATTFAGALAYSLLTAMVPIAIAIVAILGFALTLIPGQQHSTAVLDTLKAIPGLESVQGDLVQSVTDKLAKSAGFLAIIAVLLALFGGSRLFVAIEGSLDIVYRVRPRPLIRKNAIAIGMMLIFIVLAPIMVFAGTLPATILNILSHNPSLKSIPFLSAVAANAVIVQIGGYAGGLLAAFLLFEAIYVIVPNQRINPRNSWQGAIVAAVLLEVFLALFPIYTNNLLGTYTGQIGLVIVLLAFFYYFAVILMLGAEVNAFFFENVQPLPNDLGTFVSTMGGTLNRDRPDAESDAHVDSKPTEQADYTHIAHTRHEEEQNQRKNEEKQERTMRPHINRDRQQALDKQKDKQPGKMSATIGVIAGSALTVLIESIRMRRGGK</sequence>
<feature type="transmembrane region" description="Helical" evidence="7">
    <location>
        <begin position="113"/>
        <end position="135"/>
    </location>
</feature>
<evidence type="ECO:0000256" key="7">
    <source>
        <dbReference type="SAM" id="Phobius"/>
    </source>
</evidence>
<dbReference type="InterPro" id="IPR017039">
    <property type="entry name" value="Virul_fac_BrkB"/>
</dbReference>
<accession>A0A402BAI5</accession>
<evidence type="ECO:0000256" key="1">
    <source>
        <dbReference type="ARBA" id="ARBA00004651"/>
    </source>
</evidence>
<feature type="region of interest" description="Disordered" evidence="6">
    <location>
        <begin position="322"/>
        <end position="395"/>
    </location>
</feature>
<dbReference type="Proteomes" id="UP000287171">
    <property type="component" value="Unassembled WGS sequence"/>
</dbReference>